<name>A0A235F4R8_9BACL</name>
<dbReference type="RefSeq" id="WP_094253965.1">
    <property type="nucleotide sequence ID" value="NZ_NOII01000021.1"/>
</dbReference>
<accession>A0A235F4R8</accession>
<feature type="transmembrane region" description="Helical" evidence="1">
    <location>
        <begin position="51"/>
        <end position="74"/>
    </location>
</feature>
<protein>
    <submittedName>
        <fullName evidence="2">Uncharacterized protein</fullName>
    </submittedName>
</protein>
<dbReference type="AlphaFoldDB" id="A0A235F4R8"/>
<keyword evidence="1" id="KW-1133">Transmembrane helix</keyword>
<dbReference type="OrthoDB" id="2965336at2"/>
<dbReference type="EMBL" id="NOII01000021">
    <property type="protein sequence ID" value="OYD56296.1"/>
    <property type="molecule type" value="Genomic_DNA"/>
</dbReference>
<keyword evidence="1" id="KW-0812">Transmembrane</keyword>
<comment type="caution">
    <text evidence="2">The sequence shown here is derived from an EMBL/GenBank/DDBJ whole genome shotgun (WGS) entry which is preliminary data.</text>
</comment>
<sequence>MEHSKWNEEQIQKHLENMPSFRDKRSKEAIFQKVQLRLVQSDNKKKKSIKVWGIPAFASACAVALMIILSPAAIKPFQERAENDKQEAKFVKEEVNQATSKKSATGFTMNNQKEADLKEAPKYHAPILATEQEQDWVTIAYMDEQAQLLVPVSFFVGGGNSYLSQFQEELKKFQPGPAGLAPSPFENMKISEKDDSLVFDIEPGTLTEADTKLFEQMIDLTFADEYTDAYLFSNGVAGYELGNYGKKDKFENLGVPGGPHFMYVSGTQDEYLVSSYGTGFHKGYKSLEEALNAMDELPGDPMLRPVLPAGMVLKAEETKGLTTIIFPEGTELQDNEETRKMLDAIMLTANSYGSSAVMFKNSGAEQIGPYPMEKPFDGVKGINFIQ</sequence>
<keyword evidence="3" id="KW-1185">Reference proteome</keyword>
<proteinExistence type="predicted"/>
<reference evidence="2 3" key="1">
    <citation type="submission" date="2017-07" db="EMBL/GenBank/DDBJ databases">
        <title>Fictibacillus sp. nov. GDSW-R2A3 Genome sequencing and assembly.</title>
        <authorList>
            <person name="Mayilraj S."/>
        </authorList>
    </citation>
    <scope>NUCLEOTIDE SEQUENCE [LARGE SCALE GENOMIC DNA]</scope>
    <source>
        <strain evidence="2 3">GDSW-R2A3</strain>
    </source>
</reference>
<keyword evidence="1" id="KW-0472">Membrane</keyword>
<organism evidence="2 3">
    <name type="scientific">Fictibacillus aquaticus</name>
    <dbReference type="NCBI Taxonomy" id="2021314"/>
    <lineage>
        <taxon>Bacteria</taxon>
        <taxon>Bacillati</taxon>
        <taxon>Bacillota</taxon>
        <taxon>Bacilli</taxon>
        <taxon>Bacillales</taxon>
        <taxon>Fictibacillaceae</taxon>
        <taxon>Fictibacillus</taxon>
    </lineage>
</organism>
<evidence type="ECO:0000313" key="2">
    <source>
        <dbReference type="EMBL" id="OYD56296.1"/>
    </source>
</evidence>
<gene>
    <name evidence="2" type="ORF">CGZ90_18275</name>
</gene>
<dbReference type="Proteomes" id="UP000215059">
    <property type="component" value="Unassembled WGS sequence"/>
</dbReference>
<evidence type="ECO:0000313" key="3">
    <source>
        <dbReference type="Proteomes" id="UP000215059"/>
    </source>
</evidence>
<evidence type="ECO:0000256" key="1">
    <source>
        <dbReference type="SAM" id="Phobius"/>
    </source>
</evidence>